<keyword evidence="9" id="KW-1185">Reference proteome</keyword>
<feature type="transmembrane region" description="Helical" evidence="6">
    <location>
        <begin position="346"/>
        <end position="366"/>
    </location>
</feature>
<evidence type="ECO:0000259" key="7">
    <source>
        <dbReference type="PROSITE" id="PS50850"/>
    </source>
</evidence>
<feature type="transmembrane region" description="Helical" evidence="6">
    <location>
        <begin position="99"/>
        <end position="117"/>
    </location>
</feature>
<comment type="caution">
    <text evidence="8">The sequence shown here is derived from an EMBL/GenBank/DDBJ whole genome shotgun (WGS) entry which is preliminary data.</text>
</comment>
<feature type="transmembrane region" description="Helical" evidence="6">
    <location>
        <begin position="162"/>
        <end position="183"/>
    </location>
</feature>
<dbReference type="InterPro" id="IPR011701">
    <property type="entry name" value="MFS"/>
</dbReference>
<feature type="transmembrane region" description="Helical" evidence="6">
    <location>
        <begin position="264"/>
        <end position="287"/>
    </location>
</feature>
<dbReference type="Gene3D" id="1.20.1250.20">
    <property type="entry name" value="MFS general substrate transporter like domains"/>
    <property type="match status" value="1"/>
</dbReference>
<evidence type="ECO:0000256" key="2">
    <source>
        <dbReference type="ARBA" id="ARBA00008335"/>
    </source>
</evidence>
<evidence type="ECO:0000256" key="6">
    <source>
        <dbReference type="SAM" id="Phobius"/>
    </source>
</evidence>
<gene>
    <name evidence="8" type="ORF">CC78DRAFT_475750</name>
</gene>
<organism evidence="8 9">
    <name type="scientific">Lojkania enalia</name>
    <dbReference type="NCBI Taxonomy" id="147567"/>
    <lineage>
        <taxon>Eukaryota</taxon>
        <taxon>Fungi</taxon>
        <taxon>Dikarya</taxon>
        <taxon>Ascomycota</taxon>
        <taxon>Pezizomycotina</taxon>
        <taxon>Dothideomycetes</taxon>
        <taxon>Pleosporomycetidae</taxon>
        <taxon>Pleosporales</taxon>
        <taxon>Pleosporales incertae sedis</taxon>
        <taxon>Lojkania</taxon>
    </lineage>
</organism>
<reference evidence="9" key="1">
    <citation type="journal article" date="2020" name="Stud. Mycol.">
        <title>101 Dothideomycetes genomes: A test case for predicting lifestyles and emergence of pathogens.</title>
        <authorList>
            <person name="Haridas S."/>
            <person name="Albert R."/>
            <person name="Binder M."/>
            <person name="Bloem J."/>
            <person name="LaButti K."/>
            <person name="Salamov A."/>
            <person name="Andreopoulos B."/>
            <person name="Baker S."/>
            <person name="Barry K."/>
            <person name="Bills G."/>
            <person name="Bluhm B."/>
            <person name="Cannon C."/>
            <person name="Castanera R."/>
            <person name="Culley D."/>
            <person name="Daum C."/>
            <person name="Ezra D."/>
            <person name="Gonzalez J."/>
            <person name="Henrissat B."/>
            <person name="Kuo A."/>
            <person name="Liang C."/>
            <person name="Lipzen A."/>
            <person name="Lutzoni F."/>
            <person name="Magnuson J."/>
            <person name="Mondo S."/>
            <person name="Nolan M."/>
            <person name="Ohm R."/>
            <person name="Pangilinan J."/>
            <person name="Park H.-J."/>
            <person name="Ramirez L."/>
            <person name="Alfaro M."/>
            <person name="Sun H."/>
            <person name="Tritt A."/>
            <person name="Yoshinaga Y."/>
            <person name="Zwiers L.-H."/>
            <person name="Turgeon B."/>
            <person name="Goodwin S."/>
            <person name="Spatafora J."/>
            <person name="Crous P."/>
            <person name="Grigoriev I."/>
        </authorList>
    </citation>
    <scope>NUCLEOTIDE SEQUENCE [LARGE SCALE GENOMIC DNA]</scope>
    <source>
        <strain evidence="9">CBS 304.66</strain>
    </source>
</reference>
<feature type="transmembrane region" description="Helical" evidence="6">
    <location>
        <begin position="372"/>
        <end position="400"/>
    </location>
</feature>
<evidence type="ECO:0000313" key="8">
    <source>
        <dbReference type="EMBL" id="KAF2259328.1"/>
    </source>
</evidence>
<dbReference type="OrthoDB" id="5403280at2759"/>
<sequence length="480" mass="52830">MPEIQDEIVDWDGPGDPQNPFNWPKPKKWRVTLLACFMTFVVQINGTMMTSAAEQINRSFHVSDEHFPCSYWPVLSWSLGGASAPMLALPLMESFGVKWSYLFIYACLIVFIIPQALAKNFATLIITRIITGGCSGVLANITSGIVSDIWKESRSKSFGTSLYIWGLLAGLNVGPVIGSIVLVYASWRWIFYGQIVFYTTLTPLLLLTLPEVRPDVLLTHRAKSLRKQASKPIFSRAEKSHTSLRAVLTTTILRPAKMLATEPVVFFFGLWSAFCIGTAFMFTQSIVQVYASLYAWTYFGTGIIQIATVIGEVLGLLASFYQDSLYFASASRNKECPGKPVPEARLYLSIPGSFFGLAAGLFWYAWTSYSYLHWILPTIGLALVGFGMFTVTAAVTAYILDCYSKYAASAIAGVAFLENCFAAFLPLATQSMYSNLGFQGAGSLLGGAAIVLSFIPLVLQRWGKGVRERSLFIGEAGHEV</sequence>
<dbReference type="AlphaFoldDB" id="A0A9P4JZC2"/>
<comment type="subcellular location">
    <subcellularLocation>
        <location evidence="1">Membrane</location>
        <topology evidence="1">Multi-pass membrane protein</topology>
    </subcellularLocation>
</comment>
<keyword evidence="3 6" id="KW-0812">Transmembrane</keyword>
<dbReference type="PANTHER" id="PTHR23502:SF52">
    <property type="entry name" value="MULTIDRUG TRANSPORTER, PUTATIVE (AFU_ORTHOLOGUE AFUA_2G17730)-RELATED"/>
    <property type="match status" value="1"/>
</dbReference>
<dbReference type="FunFam" id="1.20.1250.20:FF:000082">
    <property type="entry name" value="MFS multidrug transporter, putative"/>
    <property type="match status" value="1"/>
</dbReference>
<dbReference type="GO" id="GO:0022857">
    <property type="term" value="F:transmembrane transporter activity"/>
    <property type="evidence" value="ECO:0007669"/>
    <property type="project" value="InterPro"/>
</dbReference>
<comment type="similarity">
    <text evidence="2">Belongs to the major facilitator superfamily.</text>
</comment>
<dbReference type="EMBL" id="ML986712">
    <property type="protein sequence ID" value="KAF2259328.1"/>
    <property type="molecule type" value="Genomic_DNA"/>
</dbReference>
<name>A0A9P4JZC2_9PLEO</name>
<evidence type="ECO:0000256" key="1">
    <source>
        <dbReference type="ARBA" id="ARBA00004141"/>
    </source>
</evidence>
<dbReference type="PROSITE" id="PS50850">
    <property type="entry name" value="MFS"/>
    <property type="match status" value="1"/>
</dbReference>
<dbReference type="SUPFAM" id="SSF103473">
    <property type="entry name" value="MFS general substrate transporter"/>
    <property type="match status" value="1"/>
</dbReference>
<evidence type="ECO:0000256" key="3">
    <source>
        <dbReference type="ARBA" id="ARBA00022692"/>
    </source>
</evidence>
<evidence type="ECO:0000256" key="5">
    <source>
        <dbReference type="ARBA" id="ARBA00023136"/>
    </source>
</evidence>
<accession>A0A9P4JZC2</accession>
<dbReference type="InterPro" id="IPR036259">
    <property type="entry name" value="MFS_trans_sf"/>
</dbReference>
<proteinExistence type="inferred from homology"/>
<feature type="transmembrane region" description="Helical" evidence="6">
    <location>
        <begin position="407"/>
        <end position="428"/>
    </location>
</feature>
<dbReference type="GO" id="GO:0005886">
    <property type="term" value="C:plasma membrane"/>
    <property type="evidence" value="ECO:0007669"/>
    <property type="project" value="TreeGrafter"/>
</dbReference>
<feature type="domain" description="Major facilitator superfamily (MFS) profile" evidence="7">
    <location>
        <begin position="31"/>
        <end position="464"/>
    </location>
</feature>
<dbReference type="PANTHER" id="PTHR23502">
    <property type="entry name" value="MAJOR FACILITATOR SUPERFAMILY"/>
    <property type="match status" value="1"/>
</dbReference>
<dbReference type="Proteomes" id="UP000800093">
    <property type="component" value="Unassembled WGS sequence"/>
</dbReference>
<feature type="transmembrane region" description="Helical" evidence="6">
    <location>
        <begin position="31"/>
        <end position="51"/>
    </location>
</feature>
<evidence type="ECO:0000256" key="4">
    <source>
        <dbReference type="ARBA" id="ARBA00022989"/>
    </source>
</evidence>
<keyword evidence="4 6" id="KW-1133">Transmembrane helix</keyword>
<dbReference type="Pfam" id="PF07690">
    <property type="entry name" value="MFS_1"/>
    <property type="match status" value="1"/>
</dbReference>
<evidence type="ECO:0000313" key="9">
    <source>
        <dbReference type="Proteomes" id="UP000800093"/>
    </source>
</evidence>
<keyword evidence="5 6" id="KW-0472">Membrane</keyword>
<feature type="transmembrane region" description="Helical" evidence="6">
    <location>
        <begin position="129"/>
        <end position="150"/>
    </location>
</feature>
<protein>
    <submittedName>
        <fullName evidence="8">Multidrug transporter</fullName>
    </submittedName>
</protein>
<feature type="transmembrane region" description="Helical" evidence="6">
    <location>
        <begin position="293"/>
        <end position="317"/>
    </location>
</feature>
<dbReference type="InterPro" id="IPR020846">
    <property type="entry name" value="MFS_dom"/>
</dbReference>
<feature type="transmembrane region" description="Helical" evidence="6">
    <location>
        <begin position="440"/>
        <end position="459"/>
    </location>
</feature>